<dbReference type="Gene3D" id="3.40.30.10">
    <property type="entry name" value="Glutaredoxin"/>
    <property type="match status" value="1"/>
</dbReference>
<dbReference type="InterPro" id="IPR035671">
    <property type="entry name" value="DsbD_gamma"/>
</dbReference>
<dbReference type="InterPro" id="IPR003834">
    <property type="entry name" value="Cyt_c_assmbl_TM_dom"/>
</dbReference>
<dbReference type="PANTHER" id="PTHR32234:SF3">
    <property type="entry name" value="SUPPRESSION OF COPPER SENSITIVITY PROTEIN"/>
    <property type="match status" value="1"/>
</dbReference>
<dbReference type="InterPro" id="IPR036249">
    <property type="entry name" value="Thioredoxin-like_sf"/>
</dbReference>
<comment type="subcellular location">
    <subcellularLocation>
        <location evidence="1">Membrane</location>
        <topology evidence="1">Multi-pass membrane protein</topology>
    </subcellularLocation>
</comment>
<evidence type="ECO:0000259" key="9">
    <source>
        <dbReference type="Pfam" id="PF11412"/>
    </source>
</evidence>
<feature type="transmembrane region" description="Helical" evidence="6">
    <location>
        <begin position="306"/>
        <end position="330"/>
    </location>
</feature>
<dbReference type="GO" id="GO:0045454">
    <property type="term" value="P:cell redox homeostasis"/>
    <property type="evidence" value="ECO:0007669"/>
    <property type="project" value="TreeGrafter"/>
</dbReference>
<feature type="transmembrane region" description="Helical" evidence="6">
    <location>
        <begin position="350"/>
        <end position="370"/>
    </location>
</feature>
<organism evidence="10 11">
    <name type="scientific">Vibrio atlanticus</name>
    <dbReference type="NCBI Taxonomy" id="693153"/>
    <lineage>
        <taxon>Bacteria</taxon>
        <taxon>Pseudomonadati</taxon>
        <taxon>Pseudomonadota</taxon>
        <taxon>Gammaproteobacteria</taxon>
        <taxon>Vibrionales</taxon>
        <taxon>Vibrionaceae</taxon>
        <taxon>Vibrio</taxon>
    </lineage>
</organism>
<protein>
    <submittedName>
        <fullName evidence="10">Thiol:disulfide interchange protein DsbD</fullName>
        <ecNumber evidence="10">1.8.1.8</ecNumber>
    </submittedName>
</protein>
<proteinExistence type="predicted"/>
<name>A0A1C3IPW9_9VIBR</name>
<accession>A0A1C3IPW9</accession>
<feature type="domain" description="Thiol:disulfide interchange protein DsbD N-terminal" evidence="9">
    <location>
        <begin position="65"/>
        <end position="170"/>
    </location>
</feature>
<feature type="transmembrane region" description="Helical" evidence="6">
    <location>
        <begin position="467"/>
        <end position="488"/>
    </location>
</feature>
<keyword evidence="5 6" id="KW-0472">Membrane</keyword>
<dbReference type="SUPFAM" id="SSF52833">
    <property type="entry name" value="Thioredoxin-like"/>
    <property type="match status" value="1"/>
</dbReference>
<feature type="transmembrane region" description="Helical" evidence="6">
    <location>
        <begin position="500"/>
        <end position="521"/>
    </location>
</feature>
<feature type="domain" description="Cytochrome C biogenesis protein transmembrane" evidence="8">
    <location>
        <begin position="307"/>
        <end position="522"/>
    </location>
</feature>
<evidence type="ECO:0000256" key="4">
    <source>
        <dbReference type="ARBA" id="ARBA00022989"/>
    </source>
</evidence>
<keyword evidence="4 6" id="KW-1133">Transmembrane helix</keyword>
<evidence type="ECO:0000313" key="10">
    <source>
        <dbReference type="EMBL" id="SBS63455.1"/>
    </source>
</evidence>
<dbReference type="GO" id="GO:0047134">
    <property type="term" value="F:protein-disulfide reductase [NAD(P)H] activity"/>
    <property type="evidence" value="ECO:0007669"/>
    <property type="project" value="UniProtKB-EC"/>
</dbReference>
<feature type="transmembrane region" description="Helical" evidence="6">
    <location>
        <begin position="527"/>
        <end position="549"/>
    </location>
</feature>
<evidence type="ECO:0000256" key="5">
    <source>
        <dbReference type="ARBA" id="ARBA00023136"/>
    </source>
</evidence>
<feature type="signal peptide" evidence="7">
    <location>
        <begin position="1"/>
        <end position="38"/>
    </location>
</feature>
<evidence type="ECO:0000313" key="11">
    <source>
        <dbReference type="Proteomes" id="UP000092876"/>
    </source>
</evidence>
<dbReference type="GO" id="GO:0017004">
    <property type="term" value="P:cytochrome complex assembly"/>
    <property type="evidence" value="ECO:0007669"/>
    <property type="project" value="UniProtKB-KW"/>
</dbReference>
<dbReference type="Pfam" id="PF13899">
    <property type="entry name" value="Thioredoxin_7"/>
    <property type="match status" value="1"/>
</dbReference>
<dbReference type="AlphaFoldDB" id="A0A1C3IPW9"/>
<dbReference type="Pfam" id="PF11412">
    <property type="entry name" value="DsbD_N"/>
    <property type="match status" value="1"/>
</dbReference>
<dbReference type="GO" id="GO:0016020">
    <property type="term" value="C:membrane"/>
    <property type="evidence" value="ECO:0007669"/>
    <property type="project" value="UniProtKB-SubCell"/>
</dbReference>
<dbReference type="EC" id="1.8.1.8" evidence="10"/>
<keyword evidence="2 6" id="KW-0812">Transmembrane</keyword>
<evidence type="ECO:0000256" key="7">
    <source>
        <dbReference type="SAM" id="SignalP"/>
    </source>
</evidence>
<feature type="transmembrane region" description="Helical" evidence="6">
    <location>
        <begin position="390"/>
        <end position="412"/>
    </location>
</feature>
<keyword evidence="7" id="KW-0732">Signal</keyword>
<evidence type="ECO:0000256" key="3">
    <source>
        <dbReference type="ARBA" id="ARBA00022748"/>
    </source>
</evidence>
<feature type="transmembrane region" description="Helical" evidence="6">
    <location>
        <begin position="433"/>
        <end position="461"/>
    </location>
</feature>
<evidence type="ECO:0000259" key="8">
    <source>
        <dbReference type="Pfam" id="PF02683"/>
    </source>
</evidence>
<dbReference type="EMBL" id="FLQP01000020">
    <property type="protein sequence ID" value="SBS63455.1"/>
    <property type="molecule type" value="Genomic_DNA"/>
</dbReference>
<keyword evidence="10" id="KW-0560">Oxidoreductase</keyword>
<reference evidence="11" key="1">
    <citation type="submission" date="2016-06" db="EMBL/GenBank/DDBJ databases">
        <authorList>
            <person name="Rodrigo-Torres Lidia"/>
            <person name="Arahal R.David."/>
        </authorList>
    </citation>
    <scope>NUCLEOTIDE SEQUENCE [LARGE SCALE GENOMIC DNA]</scope>
    <source>
        <strain evidence="11">CECT 7223</strain>
    </source>
</reference>
<dbReference type="Proteomes" id="UP000092876">
    <property type="component" value="Unassembled WGS sequence"/>
</dbReference>
<evidence type="ECO:0000256" key="2">
    <source>
        <dbReference type="ARBA" id="ARBA00022692"/>
    </source>
</evidence>
<dbReference type="Pfam" id="PF02683">
    <property type="entry name" value="DsbD_TM"/>
    <property type="match status" value="1"/>
</dbReference>
<dbReference type="InterPro" id="IPR028250">
    <property type="entry name" value="DsbDN"/>
</dbReference>
<feature type="chain" id="PRO_5008675749" evidence="7">
    <location>
        <begin position="39"/>
        <end position="703"/>
    </location>
</feature>
<gene>
    <name evidence="10" type="primary">dsbD_1</name>
    <name evidence="10" type="ORF">VAT7223_01684</name>
</gene>
<dbReference type="PANTHER" id="PTHR32234">
    <property type="entry name" value="THIOL:DISULFIDE INTERCHANGE PROTEIN DSBD"/>
    <property type="match status" value="1"/>
</dbReference>
<evidence type="ECO:0000256" key="1">
    <source>
        <dbReference type="ARBA" id="ARBA00004141"/>
    </source>
</evidence>
<dbReference type="CDD" id="cd02953">
    <property type="entry name" value="DsbDgamma"/>
    <property type="match status" value="1"/>
</dbReference>
<keyword evidence="3" id="KW-0201">Cytochrome c-type biogenesis</keyword>
<sequence>MYNTLLTKFVDSLAFCMRTCAKTLVTALLVMTSFTALAQATGWLSVPEHPPVKMRMMSTGEQSDDGSKIQTVLDVVLDGDWKTYWRSPGEGGIPPSWDWSGSTNIESVEWHWPIPKYYEQLDVMTLGYKKHVSFPVTLTLKDNTKPALFKASFTFPSCTNICVLTDYDIELKIDPQTLELDEEAMFLFNQGMSQSPREANRTSVNGLFWDKSKQQLVTQLTSKEGWDKPMVLIDGQEVLDDFFSPPTVHITDNTMTAVFDVSNWIGEVDLTDRTVSITVSDTNFAEEMTAQVGSDPIAYQTSNNSFLVMLGFALVGGLILNIMPCVLPVLGMKLNSIIQNQGASNRHIRLSFLASAAGVITSFALLALGMTVLKMGGNAIGWGIQFQNVWFIGFMLIITLLFSVNLLGLFEFRLPSGLNTWMATKGDDSHSGHFIQGMFATLLATPCSAPFLGTAVAYALGASYQELWAIFIALGIGMSAPWLIFALFPSLTKLLPKPGAWMFKVKLVFGLMMFITSLWLTSLLSPFIGKFPTILLSLFIVVSVLIWIGMKLGRKVLIPIMATTTLVFGAALIVGSVTADNWATPIVDNLDWQKLDAKQIPQLVEEGKTVFVDVTAEWCITCKANKIGVILQDPVYSHLQQEDIVLMKGDWTTPSESVTQYLQSNGRFGVPFNIVYGPSYKNGIPLPVILDSDTVIQAIDAAR</sequence>
<feature type="transmembrane region" description="Helical" evidence="6">
    <location>
        <begin position="556"/>
        <end position="577"/>
    </location>
</feature>
<evidence type="ECO:0000256" key="6">
    <source>
        <dbReference type="SAM" id="Phobius"/>
    </source>
</evidence>